<dbReference type="Proteomes" id="UP000737018">
    <property type="component" value="Unassembled WGS sequence"/>
</dbReference>
<sequence length="229" mass="25862">MCSLFELLLLGIGIWIGLTFLLELNIRIFGLKSGGESENHLFFGRSPKVYWDDIVDWGEKNLNGRSMKAVICKLAFGASVYHIWHRKEFSYSLWYSVRTEETIVCDIKWVVQARVEAKWCYYNSILLKALCCKWVFPHFSEMGLLADSQKGGGKGSSWVGGGVINSLIRRKQVDFVHASSSGHQLAKALSVPHLIAIGAELGWLSSISLPRYGDLYGRVCSCFGKWIRF</sequence>
<evidence type="ECO:0000313" key="3">
    <source>
        <dbReference type="Proteomes" id="UP000737018"/>
    </source>
</evidence>
<protein>
    <submittedName>
        <fullName evidence="2">Uncharacterized protein</fullName>
    </submittedName>
</protein>
<name>A0A8J4QHY9_9ROSI</name>
<reference evidence="2" key="1">
    <citation type="submission" date="2020-03" db="EMBL/GenBank/DDBJ databases">
        <title>Castanea mollissima Vanexum genome sequencing.</title>
        <authorList>
            <person name="Staton M."/>
        </authorList>
    </citation>
    <scope>NUCLEOTIDE SEQUENCE</scope>
    <source>
        <tissue evidence="2">Leaf</tissue>
    </source>
</reference>
<keyword evidence="1" id="KW-0812">Transmembrane</keyword>
<evidence type="ECO:0000256" key="1">
    <source>
        <dbReference type="SAM" id="Phobius"/>
    </source>
</evidence>
<keyword evidence="3" id="KW-1185">Reference proteome</keyword>
<keyword evidence="1" id="KW-0472">Membrane</keyword>
<organism evidence="2 3">
    <name type="scientific">Castanea mollissima</name>
    <name type="common">Chinese chestnut</name>
    <dbReference type="NCBI Taxonomy" id="60419"/>
    <lineage>
        <taxon>Eukaryota</taxon>
        <taxon>Viridiplantae</taxon>
        <taxon>Streptophyta</taxon>
        <taxon>Embryophyta</taxon>
        <taxon>Tracheophyta</taxon>
        <taxon>Spermatophyta</taxon>
        <taxon>Magnoliopsida</taxon>
        <taxon>eudicotyledons</taxon>
        <taxon>Gunneridae</taxon>
        <taxon>Pentapetalae</taxon>
        <taxon>rosids</taxon>
        <taxon>fabids</taxon>
        <taxon>Fagales</taxon>
        <taxon>Fagaceae</taxon>
        <taxon>Castanea</taxon>
    </lineage>
</organism>
<dbReference type="OrthoDB" id="10642758at2759"/>
<dbReference type="EMBL" id="JRKL02010078">
    <property type="protein sequence ID" value="KAF3946099.1"/>
    <property type="molecule type" value="Genomic_DNA"/>
</dbReference>
<gene>
    <name evidence="2" type="ORF">CMV_027597</name>
</gene>
<evidence type="ECO:0000313" key="2">
    <source>
        <dbReference type="EMBL" id="KAF3946099.1"/>
    </source>
</evidence>
<dbReference type="AlphaFoldDB" id="A0A8J4QHY9"/>
<keyword evidence="1" id="KW-1133">Transmembrane helix</keyword>
<comment type="caution">
    <text evidence="2">The sequence shown here is derived from an EMBL/GenBank/DDBJ whole genome shotgun (WGS) entry which is preliminary data.</text>
</comment>
<accession>A0A8J4QHY9</accession>
<proteinExistence type="predicted"/>
<feature type="transmembrane region" description="Helical" evidence="1">
    <location>
        <begin position="6"/>
        <end position="24"/>
    </location>
</feature>